<evidence type="ECO:0000259" key="14">
    <source>
        <dbReference type="PROSITE" id="PS50918"/>
    </source>
</evidence>
<feature type="domain" description="PARP catalytic" evidence="15">
    <location>
        <begin position="494"/>
        <end position="687"/>
    </location>
</feature>
<keyword evidence="7 11" id="KW-0863">Zinc-finger</keyword>
<keyword evidence="4" id="KW-0597">Phosphoprotein</keyword>
<proteinExistence type="inferred from homology"/>
<evidence type="ECO:0000256" key="2">
    <source>
        <dbReference type="ARBA" id="ARBA00004496"/>
    </source>
</evidence>
<evidence type="ECO:0000256" key="6">
    <source>
        <dbReference type="ARBA" id="ARBA00022737"/>
    </source>
</evidence>
<dbReference type="InterPro" id="IPR000571">
    <property type="entry name" value="Znf_CCCH"/>
</dbReference>
<dbReference type="OrthoDB" id="6133115at2759"/>
<feature type="zinc finger region" description="C3H1-type" evidence="11">
    <location>
        <begin position="274"/>
        <end position="301"/>
    </location>
</feature>
<keyword evidence="6" id="KW-0677">Repeat</keyword>
<comment type="subcellular location">
    <subcellularLocation>
        <location evidence="2">Cytoplasm</location>
    </subcellularLocation>
    <subcellularLocation>
        <location evidence="1">Nucleus</location>
    </subcellularLocation>
</comment>
<evidence type="ECO:0000256" key="3">
    <source>
        <dbReference type="ARBA" id="ARBA00022490"/>
    </source>
</evidence>
<dbReference type="CDD" id="cd01439">
    <property type="entry name" value="TCCD_inducible_PARP_like"/>
    <property type="match status" value="1"/>
</dbReference>
<dbReference type="SMART" id="SM00356">
    <property type="entry name" value="ZnF_C3H1"/>
    <property type="match status" value="3"/>
</dbReference>
<dbReference type="InterPro" id="IPR057602">
    <property type="entry name" value="Zfn-CCCH_PARP12"/>
</dbReference>
<dbReference type="GO" id="GO:0005634">
    <property type="term" value="C:nucleus"/>
    <property type="evidence" value="ECO:0007669"/>
    <property type="project" value="UniProtKB-SubCell"/>
</dbReference>
<name>Q4SM47_TETNG</name>
<feature type="domain" description="C3H1-type" evidence="13">
    <location>
        <begin position="94"/>
        <end position="116"/>
    </location>
</feature>
<feature type="domain" description="C3H1-type" evidence="13">
    <location>
        <begin position="177"/>
        <end position="199"/>
    </location>
</feature>
<feature type="region of interest" description="Disordered" evidence="12">
    <location>
        <begin position="246"/>
        <end position="273"/>
    </location>
</feature>
<accession>Q4SM47</accession>
<dbReference type="Gene3D" id="3.90.228.10">
    <property type="match status" value="1"/>
</dbReference>
<dbReference type="SUPFAM" id="SSF56399">
    <property type="entry name" value="ADP-ribosylation"/>
    <property type="match status" value="1"/>
</dbReference>
<keyword evidence="3" id="KW-0963">Cytoplasm</keyword>
<dbReference type="Gene3D" id="4.10.1000.10">
    <property type="entry name" value="Zinc finger, CCCH-type"/>
    <property type="match status" value="1"/>
</dbReference>
<reference evidence="16" key="1">
    <citation type="journal article" date="2004" name="Nature">
        <title>Genome duplication in the teleost fish Tetraodon nigroviridis reveals the early vertebrate proto-karyotype.</title>
        <authorList>
            <person name="Jaillon O."/>
            <person name="Aury J.-M."/>
            <person name="Brunet F."/>
            <person name="Petit J.-L."/>
            <person name="Stange-Thomann N."/>
            <person name="Mauceli E."/>
            <person name="Bouneau L."/>
            <person name="Fischer C."/>
            <person name="Ozouf-Costaz C."/>
            <person name="Bernot A."/>
            <person name="Nicaud S."/>
            <person name="Jaffe D."/>
            <person name="Fisher S."/>
            <person name="Lutfalla G."/>
            <person name="Dossat C."/>
            <person name="Segurens B."/>
            <person name="Dasilva C."/>
            <person name="Salanoubat M."/>
            <person name="Levy M."/>
            <person name="Boudet N."/>
            <person name="Castellano S."/>
            <person name="Anthouard V."/>
            <person name="Jubin C."/>
            <person name="Castelli V."/>
            <person name="Katinka M."/>
            <person name="Vacherie B."/>
            <person name="Biemont C."/>
            <person name="Skalli Z."/>
            <person name="Cattolico L."/>
            <person name="Poulain J."/>
            <person name="De Berardinis V."/>
            <person name="Cruaud C."/>
            <person name="Duprat S."/>
            <person name="Brottier P."/>
            <person name="Coutanceau J.-P."/>
            <person name="Gouzy J."/>
            <person name="Parra G."/>
            <person name="Lardier G."/>
            <person name="Chapple C."/>
            <person name="McKernan K.J."/>
            <person name="McEwan P."/>
            <person name="Bosak S."/>
            <person name="Kellis M."/>
            <person name="Volff J.-N."/>
            <person name="Guigo R."/>
            <person name="Zody M.C."/>
            <person name="Mesirov J."/>
            <person name="Lindblad-Toh K."/>
            <person name="Birren B."/>
            <person name="Nusbaum C."/>
            <person name="Kahn D."/>
            <person name="Robinson-Rechavi M."/>
            <person name="Laudet V."/>
            <person name="Schachter V."/>
            <person name="Quetier F."/>
            <person name="Saurin W."/>
            <person name="Scarpelli C."/>
            <person name="Wincker P."/>
            <person name="Lander E.S."/>
            <person name="Weissenbach J."/>
            <person name="Roest Crollius H."/>
        </authorList>
    </citation>
    <scope>NUCLEOTIDE SEQUENCE [LARGE SCALE GENOMIC DNA]</scope>
</reference>
<dbReference type="InterPro" id="IPR012317">
    <property type="entry name" value="Poly(ADP-ribose)pol_cat_dom"/>
</dbReference>
<keyword evidence="9" id="KW-0539">Nucleus</keyword>
<evidence type="ECO:0000256" key="1">
    <source>
        <dbReference type="ARBA" id="ARBA00004123"/>
    </source>
</evidence>
<reference evidence="16" key="2">
    <citation type="submission" date="2004-02" db="EMBL/GenBank/DDBJ databases">
        <authorList>
            <consortium name="Genoscope"/>
            <consortium name="Whitehead Institute Centre for Genome Research"/>
        </authorList>
    </citation>
    <scope>NUCLEOTIDE SEQUENCE</scope>
</reference>
<dbReference type="PANTHER" id="PTHR45740:SF6">
    <property type="entry name" value="PROTEIN MONO-ADP-RIBOSYLTRANSFERASE PARP12"/>
    <property type="match status" value="1"/>
</dbReference>
<dbReference type="InterPro" id="IPR051712">
    <property type="entry name" value="ARTD-AVP"/>
</dbReference>
<feature type="zinc finger region" description="C3H1-type" evidence="11">
    <location>
        <begin position="94"/>
        <end position="116"/>
    </location>
</feature>
<dbReference type="InterPro" id="IPR004170">
    <property type="entry name" value="WWE_dom"/>
</dbReference>
<dbReference type="GO" id="GO:0005737">
    <property type="term" value="C:cytoplasm"/>
    <property type="evidence" value="ECO:0007669"/>
    <property type="project" value="UniProtKB-SubCell"/>
</dbReference>
<feature type="domain" description="C3H1-type" evidence="13">
    <location>
        <begin position="274"/>
        <end position="301"/>
    </location>
</feature>
<dbReference type="Pfam" id="PF25261">
    <property type="entry name" value="zf-CCCH_PARP12"/>
    <property type="match status" value="1"/>
</dbReference>
<evidence type="ECO:0000256" key="12">
    <source>
        <dbReference type="SAM" id="MobiDB-lite"/>
    </source>
</evidence>
<dbReference type="GO" id="GO:0008270">
    <property type="term" value="F:zinc ion binding"/>
    <property type="evidence" value="ECO:0007669"/>
    <property type="project" value="UniProtKB-KW"/>
</dbReference>
<feature type="zinc finger region" description="C3H1-type" evidence="11">
    <location>
        <begin position="177"/>
        <end position="199"/>
    </location>
</feature>
<organism evidence="16">
    <name type="scientific">Tetraodon nigroviridis</name>
    <name type="common">Spotted green pufferfish</name>
    <name type="synonym">Chelonodon nigroviridis</name>
    <dbReference type="NCBI Taxonomy" id="99883"/>
    <lineage>
        <taxon>Eukaryota</taxon>
        <taxon>Metazoa</taxon>
        <taxon>Chordata</taxon>
        <taxon>Craniata</taxon>
        <taxon>Vertebrata</taxon>
        <taxon>Euteleostomi</taxon>
        <taxon>Actinopterygii</taxon>
        <taxon>Neopterygii</taxon>
        <taxon>Teleostei</taxon>
        <taxon>Neoteleostei</taxon>
        <taxon>Acanthomorphata</taxon>
        <taxon>Eupercaria</taxon>
        <taxon>Tetraodontiformes</taxon>
        <taxon>Tetradontoidea</taxon>
        <taxon>Tetraodontidae</taxon>
        <taxon>Tetraodon</taxon>
    </lineage>
</organism>
<dbReference type="Pfam" id="PF23466">
    <property type="entry name" value="WWE_4"/>
    <property type="match status" value="1"/>
</dbReference>
<dbReference type="Gene3D" id="3.30.720.50">
    <property type="match status" value="1"/>
</dbReference>
<dbReference type="Pfam" id="PF02825">
    <property type="entry name" value="WWE"/>
    <property type="match status" value="1"/>
</dbReference>
<comment type="similarity">
    <text evidence="10">Belongs to the ARTD/PARP family.</text>
</comment>
<dbReference type="AlphaFoldDB" id="Q4SM47"/>
<feature type="domain" description="WWE" evidence="14">
    <location>
        <begin position="379"/>
        <end position="469"/>
    </location>
</feature>
<dbReference type="EMBL" id="CAAE01014555">
    <property type="protein sequence ID" value="CAF98285.1"/>
    <property type="molecule type" value="Genomic_DNA"/>
</dbReference>
<evidence type="ECO:0000256" key="10">
    <source>
        <dbReference type="ARBA" id="ARBA00024347"/>
    </source>
</evidence>
<keyword evidence="8 11" id="KW-0862">Zinc</keyword>
<evidence type="ECO:0000259" key="13">
    <source>
        <dbReference type="PROSITE" id="PS50103"/>
    </source>
</evidence>
<dbReference type="Pfam" id="PF00644">
    <property type="entry name" value="PARP"/>
    <property type="match status" value="1"/>
</dbReference>
<dbReference type="PROSITE" id="PS50103">
    <property type="entry name" value="ZF_C3H1"/>
    <property type="match status" value="3"/>
</dbReference>
<evidence type="ECO:0000256" key="4">
    <source>
        <dbReference type="ARBA" id="ARBA00022553"/>
    </source>
</evidence>
<dbReference type="GO" id="GO:1990404">
    <property type="term" value="F:NAD+-protein mono-ADP-ribosyltransferase activity"/>
    <property type="evidence" value="ECO:0007669"/>
    <property type="project" value="TreeGrafter"/>
</dbReference>
<evidence type="ECO:0000256" key="7">
    <source>
        <dbReference type="ARBA" id="ARBA00022771"/>
    </source>
</evidence>
<evidence type="ECO:0000313" key="16">
    <source>
        <dbReference type="EMBL" id="CAF98285.1"/>
    </source>
</evidence>
<dbReference type="InterPro" id="IPR056226">
    <property type="entry name" value="WH_PARP12"/>
</dbReference>
<evidence type="ECO:0000256" key="5">
    <source>
        <dbReference type="ARBA" id="ARBA00022723"/>
    </source>
</evidence>
<dbReference type="Pfam" id="PF24356">
    <property type="entry name" value="WHD_PARP12"/>
    <property type="match status" value="1"/>
</dbReference>
<dbReference type="SUPFAM" id="SSF117839">
    <property type="entry name" value="WWE domain"/>
    <property type="match status" value="1"/>
</dbReference>
<comment type="caution">
    <text evidence="16">The sequence shown here is derived from an EMBL/GenBank/DDBJ whole genome shotgun (WGS) entry which is preliminary data.</text>
</comment>
<dbReference type="KEGG" id="tng:GSTEN00015937G001"/>
<evidence type="ECO:0000256" key="9">
    <source>
        <dbReference type="ARBA" id="ARBA00023242"/>
    </source>
</evidence>
<gene>
    <name evidence="16" type="ORF">GSTENG00015937001</name>
</gene>
<evidence type="ECO:0000256" key="8">
    <source>
        <dbReference type="ARBA" id="ARBA00022833"/>
    </source>
</evidence>
<dbReference type="PROSITE" id="PS50918">
    <property type="entry name" value="WWE"/>
    <property type="match status" value="1"/>
</dbReference>
<feature type="compositionally biased region" description="Low complexity" evidence="12">
    <location>
        <begin position="259"/>
        <end position="271"/>
    </location>
</feature>
<dbReference type="GO" id="GO:0003950">
    <property type="term" value="F:NAD+ poly-ADP-ribosyltransferase activity"/>
    <property type="evidence" value="ECO:0007669"/>
    <property type="project" value="InterPro"/>
</dbReference>
<dbReference type="PANTHER" id="PTHR45740">
    <property type="entry name" value="POLY [ADP-RIBOSE] POLYMERASE"/>
    <property type="match status" value="1"/>
</dbReference>
<sequence length="687" mass="77882">MTSIISKFITKTLCDNQGGLDLDSLNAILSKSFTVADPLLQSVLLDGAAFALGGGETAAGAPRLGPGTLVVAKTRLRLCSAKAGQCSQCSQLHLCRFVVCGQCRFGNSCKNSHSLSSGKNQEILKSQGLQDLTERQLFQLLLQNNPRLLPEVCPHYNKGDGLHGSCKFSTSCTKLHICQHFLQGDCAFGTSCKRAHHFHVNKQLFQCFSCENVENLFQIYRNKFIIEGQGERRASEFPGRLLPPAVPQTLGGATRRPLSSKPKPASAPKPASDADKNEICLFFIRKNCSFKEKCARVHWHLPYRWQVSDSDGVTWTDLPDMEEIERAYCDPRQENSSTEQPSLTAKFLNLYFLKSQSAVDFLTMTFKSRPVRRLSTASSVSKPPHFILTTEWLWYWRNDTGQWLEFGQKDADAQASITPSMLEKLYWADRDGEVPFCAGNQQYILHFAGEETQMYQQNLKYQTKRKIRRRPRFVSADEVAIKLKSAGSSTAESLPQYWDKNDHPGCDYKLIQLSKSAEYNRIETLFKRTMPNSTIHQIQRIQNPSLWRVFEWQKEQMTKKNEGKSVNQLYLFHGTDESLVEAICEQNFDWRVCGTHGTVYGKGSYFAKDASYSDQYSRISSRRNKIMFVALVLVGDSTQGRSSYVRPPPKGNSKAFYDSCVNSESNPSIYVIFEKQQIYPEYLINYS</sequence>
<dbReference type="PROSITE" id="PS51059">
    <property type="entry name" value="PARP_CATALYTIC"/>
    <property type="match status" value="1"/>
</dbReference>
<keyword evidence="5 11" id="KW-0479">Metal-binding</keyword>
<dbReference type="InterPro" id="IPR037197">
    <property type="entry name" value="WWE_dom_sf"/>
</dbReference>
<evidence type="ECO:0000259" key="15">
    <source>
        <dbReference type="PROSITE" id="PS51059"/>
    </source>
</evidence>
<protein>
    <submittedName>
        <fullName evidence="16">(spotted green pufferfish) hypothetical protein</fullName>
    </submittedName>
</protein>
<evidence type="ECO:0000256" key="11">
    <source>
        <dbReference type="PROSITE-ProRule" id="PRU00723"/>
    </source>
</evidence>